<dbReference type="EMBL" id="NIVS01000017">
    <property type="protein sequence ID" value="OWQ54639.1"/>
    <property type="molecule type" value="Genomic_DNA"/>
</dbReference>
<protein>
    <recommendedName>
        <fullName evidence="4">Fap system outer membrane protein</fullName>
    </recommendedName>
</protein>
<name>A0A2D0AJR8_STEMA</name>
<feature type="signal peptide" evidence="1">
    <location>
        <begin position="1"/>
        <end position="23"/>
    </location>
</feature>
<sequence length="254" mass="25923">MNIATWTPGIVLLALLGIVPAHADESRPGKGLSEIPDPELNLMRGRYTVGGNTVAWFGVTMVSQWQTAGGQSAQSALKLGMDFSHGGSTPRISFAPSVSVTAADAPLPVTPGRSVDSSGLQNVAGLSQSIQVAGDGNLASNATQLTVRDGTAPTPTGEGVNLASVHQGGVSALAQLEGNTAKVQLQIEGVGAVQQWIRNGSVGQSIALGSDGQSVTNRLQIDLVRQSMANNVPLNQNVAQAMTLVRGVGMGPGQ</sequence>
<reference evidence="2 3" key="1">
    <citation type="submission" date="2017-06" db="EMBL/GenBank/DDBJ databases">
        <authorList>
            <person name="Kim H.J."/>
            <person name="Triplett B.A."/>
        </authorList>
    </citation>
    <scope>NUCLEOTIDE SEQUENCE [LARGE SCALE GENOMIC DNA]</scope>
    <source>
        <strain evidence="2 3">13146</strain>
    </source>
</reference>
<evidence type="ECO:0008006" key="4">
    <source>
        <dbReference type="Google" id="ProtNLM"/>
    </source>
</evidence>
<feature type="chain" id="PRO_5012271358" description="Fap system outer membrane protein" evidence="1">
    <location>
        <begin position="24"/>
        <end position="254"/>
    </location>
</feature>
<evidence type="ECO:0000313" key="2">
    <source>
        <dbReference type="EMBL" id="OWQ54639.1"/>
    </source>
</evidence>
<dbReference type="Proteomes" id="UP000198157">
    <property type="component" value="Unassembled WGS sequence"/>
</dbReference>
<dbReference type="AlphaFoldDB" id="A0A2D0AJR8"/>
<keyword evidence="1" id="KW-0732">Signal</keyword>
<proteinExistence type="predicted"/>
<comment type="caution">
    <text evidence="2">The sequence shown here is derived from an EMBL/GenBank/DDBJ whole genome shotgun (WGS) entry which is preliminary data.</text>
</comment>
<gene>
    <name evidence="2" type="ORF">CEE60_07420</name>
</gene>
<organism evidence="2 3">
    <name type="scientific">Stenotrophomonas maltophilia</name>
    <name type="common">Pseudomonas maltophilia</name>
    <name type="synonym">Xanthomonas maltophilia</name>
    <dbReference type="NCBI Taxonomy" id="40324"/>
    <lineage>
        <taxon>Bacteria</taxon>
        <taxon>Pseudomonadati</taxon>
        <taxon>Pseudomonadota</taxon>
        <taxon>Gammaproteobacteria</taxon>
        <taxon>Lysobacterales</taxon>
        <taxon>Lysobacteraceae</taxon>
        <taxon>Stenotrophomonas</taxon>
        <taxon>Stenotrophomonas maltophilia group</taxon>
    </lineage>
</organism>
<dbReference type="OrthoDB" id="5585636at2"/>
<evidence type="ECO:0000313" key="3">
    <source>
        <dbReference type="Proteomes" id="UP000198157"/>
    </source>
</evidence>
<accession>A0A2D0AJR8</accession>
<evidence type="ECO:0000256" key="1">
    <source>
        <dbReference type="SAM" id="SignalP"/>
    </source>
</evidence>